<sequence>MDPHTIAYNRLTRYLEDLAADMSQLKGKGKPKASDRIRVYQEFDDKVKEFWSVYSRTWKEFPLEMRKWKPGTDTVYSFQKIRSYHRWVLYQLKTGRSEEFQHSTLILWESWVTWGPSPPYLDPIWSDEVVNARLHVASRIAYIEEKQAGTQLPSQWDGRVLRKLEETDYPSLLASLSEDRKWILDHAFPLSLEIQELMIQVRTFDTCIDTLERGITHARELGIPERDSKAKVEDFTEDCTEEAMASENPECDICGATFDLVYDMEKDTEPAVRLNCPAKHVFGKVCLQQWALGEQMATCPMCRQPVAGGEVVSPDPLRRIVLDYELLNERTARIRPVIDCFFLDPPQEIYGAQIVAVSSDFLIIFDLACGIIQAIRDLSGYRG</sequence>
<protein>
    <recommendedName>
        <fullName evidence="2">RING-type domain-containing protein</fullName>
    </recommendedName>
</protein>
<dbReference type="EMBL" id="MU006806">
    <property type="protein sequence ID" value="KAF2635527.1"/>
    <property type="molecule type" value="Genomic_DNA"/>
</dbReference>
<evidence type="ECO:0000256" key="1">
    <source>
        <dbReference type="PROSITE-ProRule" id="PRU00175"/>
    </source>
</evidence>
<proteinExistence type="predicted"/>
<evidence type="ECO:0000259" key="2">
    <source>
        <dbReference type="PROSITE" id="PS50089"/>
    </source>
</evidence>
<evidence type="ECO:0000313" key="3">
    <source>
        <dbReference type="EMBL" id="KAF2635527.1"/>
    </source>
</evidence>
<accession>A0A6A6RKD6</accession>
<keyword evidence="1" id="KW-0863">Zinc-finger</keyword>
<evidence type="ECO:0000313" key="4">
    <source>
        <dbReference type="Proteomes" id="UP000799753"/>
    </source>
</evidence>
<dbReference type="CDD" id="cd16448">
    <property type="entry name" value="RING-H2"/>
    <property type="match status" value="1"/>
</dbReference>
<reference evidence="3" key="1">
    <citation type="journal article" date="2020" name="Stud. Mycol.">
        <title>101 Dothideomycetes genomes: a test case for predicting lifestyles and emergence of pathogens.</title>
        <authorList>
            <person name="Haridas S."/>
            <person name="Albert R."/>
            <person name="Binder M."/>
            <person name="Bloem J."/>
            <person name="Labutti K."/>
            <person name="Salamov A."/>
            <person name="Andreopoulos B."/>
            <person name="Baker S."/>
            <person name="Barry K."/>
            <person name="Bills G."/>
            <person name="Bluhm B."/>
            <person name="Cannon C."/>
            <person name="Castanera R."/>
            <person name="Culley D."/>
            <person name="Daum C."/>
            <person name="Ezra D."/>
            <person name="Gonzalez J."/>
            <person name="Henrissat B."/>
            <person name="Kuo A."/>
            <person name="Liang C."/>
            <person name="Lipzen A."/>
            <person name="Lutzoni F."/>
            <person name="Magnuson J."/>
            <person name="Mondo S."/>
            <person name="Nolan M."/>
            <person name="Ohm R."/>
            <person name="Pangilinan J."/>
            <person name="Park H.-J."/>
            <person name="Ramirez L."/>
            <person name="Alfaro M."/>
            <person name="Sun H."/>
            <person name="Tritt A."/>
            <person name="Yoshinaga Y."/>
            <person name="Zwiers L.-H."/>
            <person name="Turgeon B."/>
            <person name="Goodwin S."/>
            <person name="Spatafora J."/>
            <person name="Crous P."/>
            <person name="Grigoriev I."/>
        </authorList>
    </citation>
    <scope>NUCLEOTIDE SEQUENCE</scope>
    <source>
        <strain evidence="3">CBS 473.64</strain>
    </source>
</reference>
<dbReference type="Proteomes" id="UP000799753">
    <property type="component" value="Unassembled WGS sequence"/>
</dbReference>
<dbReference type="GO" id="GO:0008270">
    <property type="term" value="F:zinc ion binding"/>
    <property type="evidence" value="ECO:0007669"/>
    <property type="project" value="UniProtKB-KW"/>
</dbReference>
<name>A0A6A6RKD6_9PLEO</name>
<dbReference type="InterPro" id="IPR001841">
    <property type="entry name" value="Znf_RING"/>
</dbReference>
<keyword evidence="1" id="KW-0862">Zinc</keyword>
<organism evidence="3 4">
    <name type="scientific">Massarina eburnea CBS 473.64</name>
    <dbReference type="NCBI Taxonomy" id="1395130"/>
    <lineage>
        <taxon>Eukaryota</taxon>
        <taxon>Fungi</taxon>
        <taxon>Dikarya</taxon>
        <taxon>Ascomycota</taxon>
        <taxon>Pezizomycotina</taxon>
        <taxon>Dothideomycetes</taxon>
        <taxon>Pleosporomycetidae</taxon>
        <taxon>Pleosporales</taxon>
        <taxon>Massarineae</taxon>
        <taxon>Massarinaceae</taxon>
        <taxon>Massarina</taxon>
    </lineage>
</organism>
<dbReference type="PROSITE" id="PS50089">
    <property type="entry name" value="ZF_RING_2"/>
    <property type="match status" value="1"/>
</dbReference>
<keyword evidence="4" id="KW-1185">Reference proteome</keyword>
<dbReference type="AlphaFoldDB" id="A0A6A6RKD6"/>
<feature type="domain" description="RING-type" evidence="2">
    <location>
        <begin position="251"/>
        <end position="303"/>
    </location>
</feature>
<dbReference type="Gene3D" id="3.30.40.10">
    <property type="entry name" value="Zinc/RING finger domain, C3HC4 (zinc finger)"/>
    <property type="match status" value="1"/>
</dbReference>
<dbReference type="InterPro" id="IPR013083">
    <property type="entry name" value="Znf_RING/FYVE/PHD"/>
</dbReference>
<dbReference type="SUPFAM" id="SSF57850">
    <property type="entry name" value="RING/U-box"/>
    <property type="match status" value="1"/>
</dbReference>
<gene>
    <name evidence="3" type="ORF">P280DRAFT_484578</name>
</gene>
<keyword evidence="1" id="KW-0479">Metal-binding</keyword>
<dbReference type="OrthoDB" id="8062037at2759"/>